<name>A0ABM9I6A2_9GAMM</name>
<dbReference type="InterPro" id="IPR058240">
    <property type="entry name" value="rSAM_sf"/>
</dbReference>
<keyword evidence="2" id="KW-0408">Iron</keyword>
<dbReference type="PANTHER" id="PTHR43432">
    <property type="entry name" value="SLR0285 PROTEIN"/>
    <property type="match status" value="1"/>
</dbReference>
<dbReference type="SMART" id="SM00729">
    <property type="entry name" value="Elp3"/>
    <property type="match status" value="1"/>
</dbReference>
<dbReference type="Gene3D" id="3.80.30.30">
    <property type="match status" value="1"/>
</dbReference>
<evidence type="ECO:0000313" key="5">
    <source>
        <dbReference type="EMBL" id="CAI8919244.1"/>
    </source>
</evidence>
<keyword evidence="1" id="KW-0479">Metal-binding</keyword>
<dbReference type="CDD" id="cd01335">
    <property type="entry name" value="Radical_SAM"/>
    <property type="match status" value="1"/>
</dbReference>
<reference evidence="5 6" key="1">
    <citation type="submission" date="2023-03" db="EMBL/GenBank/DDBJ databases">
        <authorList>
            <person name="Pearce D."/>
        </authorList>
    </citation>
    <scope>NUCLEOTIDE SEQUENCE [LARGE SCALE GENOMIC DNA]</scope>
    <source>
        <strain evidence="5">Msz</strain>
    </source>
</reference>
<dbReference type="InterPro" id="IPR006638">
    <property type="entry name" value="Elp3/MiaA/NifB-like_rSAM"/>
</dbReference>
<dbReference type="Proteomes" id="UP001162030">
    <property type="component" value="Chromosome"/>
</dbReference>
<organism evidence="5 6">
    <name type="scientific">Methylocaldum szegediense</name>
    <dbReference type="NCBI Taxonomy" id="73780"/>
    <lineage>
        <taxon>Bacteria</taxon>
        <taxon>Pseudomonadati</taxon>
        <taxon>Pseudomonadota</taxon>
        <taxon>Gammaproteobacteria</taxon>
        <taxon>Methylococcales</taxon>
        <taxon>Methylococcaceae</taxon>
        <taxon>Methylocaldum</taxon>
    </lineage>
</organism>
<dbReference type="EMBL" id="OX458333">
    <property type="protein sequence ID" value="CAI8919244.1"/>
    <property type="molecule type" value="Genomic_DNA"/>
</dbReference>
<sequence>MVLSVIDMSDDGFENIRIPNMPRKGRGAVSNRDSRYSKTVREKIDDGWWPEDAPPLTTSVTHETARSIITHNRSPDIPFELSINPYRGCEHGCIYCYARPGHAYMGLSPGMDFETRLFAKSDAAALLRKELSETTYRPSPIALGANTDPYQPIEREWRTTRQILEVLRDCRHPVSITTKSALIERDLDILSAMARDHLAQVQISITTLDKGLARIMEPRATSPQRRLQTIRTLANAGVPVTVMVAPVIPVLTDAELETILTQAAEHGAIRANYIMLRLPLEVTELFREWLETHFPLKAKHILARIRDLHGGNLYDSRFGVRQSGSGIYADLIRKRFLLALKKTGLNTVEIRSNSELFRRPVDGPVQTSLF</sequence>
<evidence type="ECO:0000256" key="2">
    <source>
        <dbReference type="ARBA" id="ARBA00023004"/>
    </source>
</evidence>
<evidence type="ECO:0000313" key="6">
    <source>
        <dbReference type="Proteomes" id="UP001162030"/>
    </source>
</evidence>
<dbReference type="Pfam" id="PF04055">
    <property type="entry name" value="Radical_SAM"/>
    <property type="match status" value="1"/>
</dbReference>
<evidence type="ECO:0000256" key="1">
    <source>
        <dbReference type="ARBA" id="ARBA00022723"/>
    </source>
</evidence>
<gene>
    <name evidence="5" type="ORF">MSZNOR_3806</name>
</gene>
<dbReference type="NCBIfam" id="NF033668">
    <property type="entry name" value="rSAM_PA0069"/>
    <property type="match status" value="1"/>
</dbReference>
<dbReference type="SFLD" id="SFLDG01084">
    <property type="entry name" value="Uncharacterised_Radical_SAM_Su"/>
    <property type="match status" value="1"/>
</dbReference>
<evidence type="ECO:0000256" key="3">
    <source>
        <dbReference type="ARBA" id="ARBA00023014"/>
    </source>
</evidence>
<keyword evidence="6" id="KW-1185">Reference proteome</keyword>
<evidence type="ECO:0000259" key="4">
    <source>
        <dbReference type="PROSITE" id="PS51918"/>
    </source>
</evidence>
<feature type="domain" description="Radical SAM core" evidence="4">
    <location>
        <begin position="75"/>
        <end position="312"/>
    </location>
</feature>
<dbReference type="SUPFAM" id="SSF102114">
    <property type="entry name" value="Radical SAM enzymes"/>
    <property type="match status" value="1"/>
</dbReference>
<protein>
    <submittedName>
        <fullName evidence="5">Radical SAM domain protein</fullName>
    </submittedName>
</protein>
<dbReference type="PANTHER" id="PTHR43432:SF3">
    <property type="entry name" value="SLR0285 PROTEIN"/>
    <property type="match status" value="1"/>
</dbReference>
<dbReference type="InterPro" id="IPR007197">
    <property type="entry name" value="rSAM"/>
</dbReference>
<proteinExistence type="predicted"/>
<dbReference type="SFLD" id="SFLDS00029">
    <property type="entry name" value="Radical_SAM"/>
    <property type="match status" value="1"/>
</dbReference>
<dbReference type="PROSITE" id="PS51918">
    <property type="entry name" value="RADICAL_SAM"/>
    <property type="match status" value="1"/>
</dbReference>
<accession>A0ABM9I6A2</accession>
<dbReference type="InterPro" id="IPR040086">
    <property type="entry name" value="MJ0683-like"/>
</dbReference>
<keyword evidence="3" id="KW-0411">Iron-sulfur</keyword>